<keyword evidence="2" id="KW-1185">Reference proteome</keyword>
<reference evidence="1 2" key="1">
    <citation type="journal article" date="2021" name="Commun. Biol.">
        <title>The genome of Shorea leprosula (Dipterocarpaceae) highlights the ecological relevance of drought in aseasonal tropical rainforests.</title>
        <authorList>
            <person name="Ng K.K.S."/>
            <person name="Kobayashi M.J."/>
            <person name="Fawcett J.A."/>
            <person name="Hatakeyama M."/>
            <person name="Paape T."/>
            <person name="Ng C.H."/>
            <person name="Ang C.C."/>
            <person name="Tnah L.H."/>
            <person name="Lee C.T."/>
            <person name="Nishiyama T."/>
            <person name="Sese J."/>
            <person name="O'Brien M.J."/>
            <person name="Copetti D."/>
            <person name="Mohd Noor M.I."/>
            <person name="Ong R.C."/>
            <person name="Putra M."/>
            <person name="Sireger I.Z."/>
            <person name="Indrioko S."/>
            <person name="Kosugi Y."/>
            <person name="Izuno A."/>
            <person name="Isagi Y."/>
            <person name="Lee S.L."/>
            <person name="Shimizu K.K."/>
        </authorList>
    </citation>
    <scope>NUCLEOTIDE SEQUENCE [LARGE SCALE GENOMIC DNA]</scope>
    <source>
        <strain evidence="1">214</strain>
    </source>
</reference>
<dbReference type="AlphaFoldDB" id="A0AAV5LRN7"/>
<protein>
    <submittedName>
        <fullName evidence="1">Uncharacterized protein</fullName>
    </submittedName>
</protein>
<proteinExistence type="predicted"/>
<dbReference type="EMBL" id="BPVZ01000137">
    <property type="protein sequence ID" value="GKV39810.1"/>
    <property type="molecule type" value="Genomic_DNA"/>
</dbReference>
<dbReference type="Proteomes" id="UP001054252">
    <property type="component" value="Unassembled WGS sequence"/>
</dbReference>
<sequence>MECISNCGLCITDTVISCKGYKAKLCFSTLLFKLLGVHKLHSWSWTFI</sequence>
<evidence type="ECO:0000313" key="2">
    <source>
        <dbReference type="Proteomes" id="UP001054252"/>
    </source>
</evidence>
<comment type="caution">
    <text evidence="1">The sequence shown here is derived from an EMBL/GenBank/DDBJ whole genome shotgun (WGS) entry which is preliminary data.</text>
</comment>
<gene>
    <name evidence="1" type="ORF">SLEP1_g47526</name>
</gene>
<evidence type="ECO:0000313" key="1">
    <source>
        <dbReference type="EMBL" id="GKV39810.1"/>
    </source>
</evidence>
<accession>A0AAV5LRN7</accession>
<name>A0AAV5LRN7_9ROSI</name>
<organism evidence="1 2">
    <name type="scientific">Rubroshorea leprosula</name>
    <dbReference type="NCBI Taxonomy" id="152421"/>
    <lineage>
        <taxon>Eukaryota</taxon>
        <taxon>Viridiplantae</taxon>
        <taxon>Streptophyta</taxon>
        <taxon>Embryophyta</taxon>
        <taxon>Tracheophyta</taxon>
        <taxon>Spermatophyta</taxon>
        <taxon>Magnoliopsida</taxon>
        <taxon>eudicotyledons</taxon>
        <taxon>Gunneridae</taxon>
        <taxon>Pentapetalae</taxon>
        <taxon>rosids</taxon>
        <taxon>malvids</taxon>
        <taxon>Malvales</taxon>
        <taxon>Dipterocarpaceae</taxon>
        <taxon>Rubroshorea</taxon>
    </lineage>
</organism>